<protein>
    <submittedName>
        <fullName evidence="2">Rho GTPase-activating protein 1</fullName>
    </submittedName>
</protein>
<reference evidence="2 3" key="1">
    <citation type="journal article" date="2018" name="G3 (Bethesda)">
        <title>Phylogenetic and Phylogenomic Definition of Rhizopus Species.</title>
        <authorList>
            <person name="Gryganskyi A.P."/>
            <person name="Golan J."/>
            <person name="Dolatabadi S."/>
            <person name="Mondo S."/>
            <person name="Robb S."/>
            <person name="Idnurm A."/>
            <person name="Muszewska A."/>
            <person name="Steczkiewicz K."/>
            <person name="Masonjones S."/>
            <person name="Liao H.L."/>
            <person name="Gajdeczka M.T."/>
            <person name="Anike F."/>
            <person name="Vuek A."/>
            <person name="Anishchenko I.M."/>
            <person name="Voigt K."/>
            <person name="de Hoog G.S."/>
            <person name="Smith M.E."/>
            <person name="Heitman J."/>
            <person name="Vilgalys R."/>
            <person name="Stajich J.E."/>
        </authorList>
    </citation>
    <scope>NUCLEOTIDE SEQUENCE [LARGE SCALE GENOMIC DNA]</scope>
    <source>
        <strain evidence="2 3">LSU 92-RS-03</strain>
    </source>
</reference>
<dbReference type="GO" id="GO:0005096">
    <property type="term" value="F:GTPase activator activity"/>
    <property type="evidence" value="ECO:0007669"/>
    <property type="project" value="TreeGrafter"/>
</dbReference>
<comment type="caution">
    <text evidence="2">The sequence shown here is derived from an EMBL/GenBank/DDBJ whole genome shotgun (WGS) entry which is preliminary data.</text>
</comment>
<name>A0A367K6W9_RHIST</name>
<dbReference type="Pfam" id="PF00620">
    <property type="entry name" value="RhoGAP"/>
    <property type="match status" value="1"/>
</dbReference>
<dbReference type="PANTHER" id="PTHR45808:SF2">
    <property type="entry name" value="RHO GTPASE-ACTIVATING PROTEIN 68F"/>
    <property type="match status" value="1"/>
</dbReference>
<evidence type="ECO:0000259" key="1">
    <source>
        <dbReference type="PROSITE" id="PS50238"/>
    </source>
</evidence>
<dbReference type="InterPro" id="IPR008936">
    <property type="entry name" value="Rho_GTPase_activation_prot"/>
</dbReference>
<proteinExistence type="predicted"/>
<organism evidence="2 3">
    <name type="scientific">Rhizopus stolonifer</name>
    <name type="common">Rhizopus nigricans</name>
    <dbReference type="NCBI Taxonomy" id="4846"/>
    <lineage>
        <taxon>Eukaryota</taxon>
        <taxon>Fungi</taxon>
        <taxon>Fungi incertae sedis</taxon>
        <taxon>Mucoromycota</taxon>
        <taxon>Mucoromycotina</taxon>
        <taxon>Mucoromycetes</taxon>
        <taxon>Mucorales</taxon>
        <taxon>Mucorineae</taxon>
        <taxon>Rhizopodaceae</taxon>
        <taxon>Rhizopus</taxon>
    </lineage>
</organism>
<dbReference type="PROSITE" id="PS50238">
    <property type="entry name" value="RHOGAP"/>
    <property type="match status" value="1"/>
</dbReference>
<dbReference type="Gene3D" id="1.10.555.10">
    <property type="entry name" value="Rho GTPase activation protein"/>
    <property type="match status" value="1"/>
</dbReference>
<feature type="domain" description="Rho-GAP" evidence="1">
    <location>
        <begin position="119"/>
        <end position="220"/>
    </location>
</feature>
<dbReference type="STRING" id="4846.A0A367K6W9"/>
<dbReference type="AlphaFoldDB" id="A0A367K6W9"/>
<evidence type="ECO:0000313" key="3">
    <source>
        <dbReference type="Proteomes" id="UP000253551"/>
    </source>
</evidence>
<dbReference type="Proteomes" id="UP000253551">
    <property type="component" value="Unassembled WGS sequence"/>
</dbReference>
<dbReference type="OrthoDB" id="19923at2759"/>
<dbReference type="InterPro" id="IPR000198">
    <property type="entry name" value="RhoGAP_dom"/>
</dbReference>
<dbReference type="CDD" id="cd00159">
    <property type="entry name" value="RhoGAP"/>
    <property type="match status" value="1"/>
</dbReference>
<sequence length="220" mass="24677">MSKATSLSANSPEFKGIAGLNIIYEAGLDSESRPILILCADNLPDPDIYDYDLILSPKFAQKLKYVTSLSQLVSYVKLDTKFISQRVLDYDTQLPNLYQTPPQLRYSFLQPSTSLAFGRELEDLAEIEGQKGNDDYVPKIVIKFAEHIRKHGIDKEGIFRKSPSSEELRSVKKAFNQGLEVDLNKYDIDVSAALLKVFIREIPKPLISLTFSDQMGALPG</sequence>
<keyword evidence="3" id="KW-1185">Reference proteome</keyword>
<dbReference type="EMBL" id="PJQM01002128">
    <property type="protein sequence ID" value="RCH97920.1"/>
    <property type="molecule type" value="Genomic_DNA"/>
</dbReference>
<dbReference type="GO" id="GO:0005737">
    <property type="term" value="C:cytoplasm"/>
    <property type="evidence" value="ECO:0007669"/>
    <property type="project" value="TreeGrafter"/>
</dbReference>
<dbReference type="GO" id="GO:0007264">
    <property type="term" value="P:small GTPase-mediated signal transduction"/>
    <property type="evidence" value="ECO:0007669"/>
    <property type="project" value="TreeGrafter"/>
</dbReference>
<accession>A0A367K6W9</accession>
<dbReference type="PANTHER" id="PTHR45808">
    <property type="entry name" value="RHO GTPASE-ACTIVATING PROTEIN 68F"/>
    <property type="match status" value="1"/>
</dbReference>
<gene>
    <name evidence="2" type="primary">ARHGAP1</name>
    <name evidence="2" type="ORF">CU098_010449</name>
</gene>
<dbReference type="SUPFAM" id="SSF48350">
    <property type="entry name" value="GTPase activation domain, GAP"/>
    <property type="match status" value="1"/>
</dbReference>
<evidence type="ECO:0000313" key="2">
    <source>
        <dbReference type="EMBL" id="RCH97920.1"/>
    </source>
</evidence>